<evidence type="ECO:0000256" key="1">
    <source>
        <dbReference type="ARBA" id="ARBA00004496"/>
    </source>
</evidence>
<accession>A0A542ZPJ0</accession>
<dbReference type="Proteomes" id="UP000316196">
    <property type="component" value="Unassembled WGS sequence"/>
</dbReference>
<dbReference type="RefSeq" id="WP_142092148.1">
    <property type="nucleotide sequence ID" value="NZ_BAAAMD010000003.1"/>
</dbReference>
<keyword evidence="4" id="KW-0408">Iron</keyword>
<name>A0A542ZPJ0_9ACTN</name>
<dbReference type="NCBIfam" id="TIGR03652">
    <property type="entry name" value="FeS_repair_RIC"/>
    <property type="match status" value="1"/>
</dbReference>
<dbReference type="InterPro" id="IPR012312">
    <property type="entry name" value="Hemerythrin-like"/>
</dbReference>
<dbReference type="EMBL" id="VFOR01000001">
    <property type="protein sequence ID" value="TQL62273.1"/>
    <property type="molecule type" value="Genomic_DNA"/>
</dbReference>
<dbReference type="PANTHER" id="PTHR36438:SF1">
    <property type="entry name" value="IRON-SULFUR CLUSTER REPAIR PROTEIN YTFE"/>
    <property type="match status" value="1"/>
</dbReference>
<dbReference type="GO" id="GO:0005737">
    <property type="term" value="C:cytoplasm"/>
    <property type="evidence" value="ECO:0007669"/>
    <property type="project" value="UniProtKB-SubCell"/>
</dbReference>
<keyword evidence="7" id="KW-1185">Reference proteome</keyword>
<dbReference type="AlphaFoldDB" id="A0A542ZPJ0"/>
<dbReference type="Gene3D" id="1.20.120.520">
    <property type="entry name" value="nmb1532 protein domain like"/>
    <property type="match status" value="1"/>
</dbReference>
<dbReference type="Pfam" id="PF04405">
    <property type="entry name" value="ScdA_N"/>
    <property type="match status" value="1"/>
</dbReference>
<comment type="subcellular location">
    <subcellularLocation>
        <location evidence="1">Cytoplasm</location>
    </subcellularLocation>
</comment>
<keyword evidence="2" id="KW-0963">Cytoplasm</keyword>
<evidence type="ECO:0000256" key="3">
    <source>
        <dbReference type="ARBA" id="ARBA00022723"/>
    </source>
</evidence>
<dbReference type="InterPro" id="IPR019903">
    <property type="entry name" value="RIC_family"/>
</dbReference>
<dbReference type="PANTHER" id="PTHR36438">
    <property type="entry name" value="IRON-SULFUR CLUSTER REPAIR PROTEIN YTFE"/>
    <property type="match status" value="1"/>
</dbReference>
<evidence type="ECO:0000256" key="4">
    <source>
        <dbReference type="ARBA" id="ARBA00023004"/>
    </source>
</evidence>
<organism evidence="6 7">
    <name type="scientific">Propioniferax innocua</name>
    <dbReference type="NCBI Taxonomy" id="1753"/>
    <lineage>
        <taxon>Bacteria</taxon>
        <taxon>Bacillati</taxon>
        <taxon>Actinomycetota</taxon>
        <taxon>Actinomycetes</taxon>
        <taxon>Propionibacteriales</taxon>
        <taxon>Propionibacteriaceae</taxon>
        <taxon>Propioniferax</taxon>
    </lineage>
</organism>
<dbReference type="Pfam" id="PF01814">
    <property type="entry name" value="Hemerythrin"/>
    <property type="match status" value="1"/>
</dbReference>
<gene>
    <name evidence="6" type="ORF">FB460_0043</name>
</gene>
<sequence>MTVSTSATLADLVTQDARRARILERHALDYCCNGQRSLASAAADAGLDAEQIAAELDLPDAPAATPTHPRENSALAHDIVDTHHAYLWEEMPRLGELVDKVHRVHGDKHAELTRVREAFHEAVADLEPHLTKEERVLFPAISKLEKTDGPVTFSFGRLANPIKAMLAEHDLVGDLFKEIRTLTDDYTPPEGTCGSYRAMLNGLQEMENDLHVHIHKENNILFPRVLELEAQRNA</sequence>
<feature type="domain" description="Hemerythrin-like" evidence="5">
    <location>
        <begin position="77"/>
        <end position="224"/>
    </location>
</feature>
<evidence type="ECO:0000256" key="2">
    <source>
        <dbReference type="ARBA" id="ARBA00022490"/>
    </source>
</evidence>
<keyword evidence="3" id="KW-0479">Metal-binding</keyword>
<protein>
    <submittedName>
        <fullName evidence="6">Regulator of cell morphogenesis and NO signaling</fullName>
    </submittedName>
</protein>
<evidence type="ECO:0000259" key="5">
    <source>
        <dbReference type="Pfam" id="PF01814"/>
    </source>
</evidence>
<proteinExistence type="predicted"/>
<dbReference type="OrthoDB" id="9797132at2"/>
<dbReference type="GO" id="GO:0046872">
    <property type="term" value="F:metal ion binding"/>
    <property type="evidence" value="ECO:0007669"/>
    <property type="project" value="UniProtKB-KW"/>
</dbReference>
<comment type="caution">
    <text evidence="6">The sequence shown here is derived from an EMBL/GenBank/DDBJ whole genome shotgun (WGS) entry which is preliminary data.</text>
</comment>
<reference evidence="6 7" key="1">
    <citation type="submission" date="2019-06" db="EMBL/GenBank/DDBJ databases">
        <title>Sequencing the genomes of 1000 actinobacteria strains.</title>
        <authorList>
            <person name="Klenk H.-P."/>
        </authorList>
    </citation>
    <scope>NUCLEOTIDE SEQUENCE [LARGE SCALE GENOMIC DNA]</scope>
    <source>
        <strain evidence="6 7">DSM 8251</strain>
    </source>
</reference>
<evidence type="ECO:0000313" key="7">
    <source>
        <dbReference type="Proteomes" id="UP000316196"/>
    </source>
</evidence>
<evidence type="ECO:0000313" key="6">
    <source>
        <dbReference type="EMBL" id="TQL62273.1"/>
    </source>
</evidence>